<dbReference type="RefSeq" id="WP_143394310.1">
    <property type="nucleotide sequence ID" value="NZ_FUWU01000025.1"/>
</dbReference>
<gene>
    <name evidence="1" type="ORF">SAMN02745108_01611</name>
</gene>
<organism evidence="1 2">
    <name type="scientific">Fibrobacter intestinalis</name>
    <dbReference type="NCBI Taxonomy" id="28122"/>
    <lineage>
        <taxon>Bacteria</taxon>
        <taxon>Pseudomonadati</taxon>
        <taxon>Fibrobacterota</taxon>
        <taxon>Fibrobacteria</taxon>
        <taxon>Fibrobacterales</taxon>
        <taxon>Fibrobacteraceae</taxon>
        <taxon>Fibrobacter</taxon>
    </lineage>
</organism>
<proteinExistence type="predicted"/>
<name>A0A1T4NJ64_9BACT</name>
<dbReference type="STRING" id="28122.SAMN02745108_01611"/>
<evidence type="ECO:0000313" key="2">
    <source>
        <dbReference type="Proteomes" id="UP000190449"/>
    </source>
</evidence>
<sequence length="192" mass="22569">MAQVNRIPIAQFFQDFWQEGVDTYKELQDYYQSLPNIDTAIREACFFHNKKDKLEPHQYRIRKIAKQAFFENVSKIKKAILKCQDFKGLHDLLEKCKPKYLGPLAIYDAALRLGIFLQKQNPNCNFEPQEVYLHRGTEEGAKKLMKLRVLSFSKAKIRPVSDFSWLCPQRANDSKFALLVENFLCVKKSLFR</sequence>
<reference evidence="1 2" key="1">
    <citation type="submission" date="2017-02" db="EMBL/GenBank/DDBJ databases">
        <authorList>
            <person name="Peterson S.W."/>
        </authorList>
    </citation>
    <scope>NUCLEOTIDE SEQUENCE [LARGE SCALE GENOMIC DNA]</scope>
    <source>
        <strain evidence="1 2">ATCC 43854</strain>
    </source>
</reference>
<dbReference type="EMBL" id="FUWU01000025">
    <property type="protein sequence ID" value="SJZ79096.1"/>
    <property type="molecule type" value="Genomic_DNA"/>
</dbReference>
<protein>
    <submittedName>
        <fullName evidence="1">Uncharacterized protein</fullName>
    </submittedName>
</protein>
<dbReference type="Proteomes" id="UP000190449">
    <property type="component" value="Unassembled WGS sequence"/>
</dbReference>
<accession>A0A1T4NJ64</accession>
<dbReference type="AlphaFoldDB" id="A0A1T4NJ64"/>
<evidence type="ECO:0000313" key="1">
    <source>
        <dbReference type="EMBL" id="SJZ79096.1"/>
    </source>
</evidence>